<sequence>MKAFVRGSAVLFTTVSLLGATVALPVAAAAQNAPAQEKNLLTTDRAKVSYMVGHDIARSITPAAPDMDLAAFERAISNAFNGQPPLIAEGEVQQVGQALMMRIASRAGKAPADARIPEVDKQKVAYLVGADVGRNLAPIKGELDLPELLQGVRATFAGDKLALSDDQLNAVRDSFSQKMQGQAEKQQGEMAAQAKVQGEANRSEGEKFLAENKQKKGVFSTASGLQYMVLRQGSGERPLPSDRVRVHYEGKLLDGTVFDSSYKRGEPTEFGLNQVIAGWTEGLGLMPVGAKYRFWIPGSLAYGSKGTPGGPIGPNATLEFDVELQAIIK</sequence>
<dbReference type="InterPro" id="IPR036944">
    <property type="entry name" value="PPIase_FKBP_N_sf"/>
</dbReference>
<comment type="similarity">
    <text evidence="2">Belongs to the FKBP-type PPIase family.</text>
</comment>
<keyword evidence="4 6" id="KW-0697">Rotamase</keyword>
<dbReference type="PANTHER" id="PTHR43811">
    <property type="entry name" value="FKBP-TYPE PEPTIDYL-PROLYL CIS-TRANS ISOMERASE FKPA"/>
    <property type="match status" value="1"/>
</dbReference>
<protein>
    <recommendedName>
        <fullName evidence="3 6">peptidylprolyl isomerase</fullName>
        <ecNumber evidence="3 6">5.2.1.8</ecNumber>
    </recommendedName>
</protein>
<dbReference type="PROSITE" id="PS50059">
    <property type="entry name" value="FKBP_PPIASE"/>
    <property type="match status" value="1"/>
</dbReference>
<dbReference type="Gene3D" id="1.10.287.460">
    <property type="entry name" value="Peptidyl-prolyl cis-trans isomerase, FKBP-type, N-terminal domain"/>
    <property type="match status" value="2"/>
</dbReference>
<dbReference type="EC" id="5.2.1.8" evidence="3 6"/>
<evidence type="ECO:0000256" key="7">
    <source>
        <dbReference type="SAM" id="SignalP"/>
    </source>
</evidence>
<dbReference type="RefSeq" id="WP_193983429.1">
    <property type="nucleotide sequence ID" value="NZ_CP063656.1"/>
</dbReference>
<reference evidence="9 10" key="1">
    <citation type="submission" date="2020-10" db="EMBL/GenBank/DDBJ databases">
        <title>complete genome sequencing of Lysobacter sp. H21R20.</title>
        <authorList>
            <person name="Bae J.-W."/>
            <person name="Lee S.-Y."/>
        </authorList>
    </citation>
    <scope>NUCLEOTIDE SEQUENCE [LARGE SCALE GENOMIC DNA]</scope>
    <source>
        <strain evidence="9 10">H21R20</strain>
    </source>
</reference>
<evidence type="ECO:0000259" key="8">
    <source>
        <dbReference type="PROSITE" id="PS50059"/>
    </source>
</evidence>
<feature type="signal peptide" evidence="7">
    <location>
        <begin position="1"/>
        <end position="35"/>
    </location>
</feature>
<evidence type="ECO:0000256" key="5">
    <source>
        <dbReference type="ARBA" id="ARBA00023235"/>
    </source>
</evidence>
<evidence type="ECO:0000256" key="4">
    <source>
        <dbReference type="ARBA" id="ARBA00023110"/>
    </source>
</evidence>
<dbReference type="PANTHER" id="PTHR43811:SF57">
    <property type="entry name" value="FKBP-TYPE PEPTIDYL-PROLYL CIS-TRANS ISOMERASE FKPA-RELATED"/>
    <property type="match status" value="1"/>
</dbReference>
<evidence type="ECO:0000256" key="2">
    <source>
        <dbReference type="ARBA" id="ARBA00006577"/>
    </source>
</evidence>
<comment type="catalytic activity">
    <reaction evidence="1 6">
        <text>[protein]-peptidylproline (omega=180) = [protein]-peptidylproline (omega=0)</text>
        <dbReference type="Rhea" id="RHEA:16237"/>
        <dbReference type="Rhea" id="RHEA-COMP:10747"/>
        <dbReference type="Rhea" id="RHEA-COMP:10748"/>
        <dbReference type="ChEBI" id="CHEBI:83833"/>
        <dbReference type="ChEBI" id="CHEBI:83834"/>
        <dbReference type="EC" id="5.2.1.8"/>
    </reaction>
</comment>
<evidence type="ECO:0000313" key="9">
    <source>
        <dbReference type="EMBL" id="QOW18639.1"/>
    </source>
</evidence>
<evidence type="ECO:0000256" key="1">
    <source>
        <dbReference type="ARBA" id="ARBA00000971"/>
    </source>
</evidence>
<dbReference type="Gene3D" id="3.10.50.40">
    <property type="match status" value="1"/>
</dbReference>
<proteinExistence type="inferred from homology"/>
<dbReference type="Proteomes" id="UP000594059">
    <property type="component" value="Chromosome"/>
</dbReference>
<evidence type="ECO:0000256" key="6">
    <source>
        <dbReference type="PROSITE-ProRule" id="PRU00277"/>
    </source>
</evidence>
<dbReference type="InterPro" id="IPR001179">
    <property type="entry name" value="PPIase_FKBP_dom"/>
</dbReference>
<dbReference type="SUPFAM" id="SSF54534">
    <property type="entry name" value="FKBP-like"/>
    <property type="match status" value="1"/>
</dbReference>
<keyword evidence="10" id="KW-1185">Reference proteome</keyword>
<name>A0A7S6UE62_9GAMM</name>
<dbReference type="GO" id="GO:0006457">
    <property type="term" value="P:protein folding"/>
    <property type="evidence" value="ECO:0007669"/>
    <property type="project" value="InterPro"/>
</dbReference>
<evidence type="ECO:0000313" key="10">
    <source>
        <dbReference type="Proteomes" id="UP000594059"/>
    </source>
</evidence>
<evidence type="ECO:0000256" key="3">
    <source>
        <dbReference type="ARBA" id="ARBA00013194"/>
    </source>
</evidence>
<accession>A0A7S6UE62</accession>
<dbReference type="KEGG" id="lcic:INQ41_07935"/>
<dbReference type="InterPro" id="IPR046357">
    <property type="entry name" value="PPIase_dom_sf"/>
</dbReference>
<keyword evidence="7" id="KW-0732">Signal</keyword>
<keyword evidence="5 6" id="KW-0413">Isomerase</keyword>
<feature type="domain" description="PPIase FKBP-type" evidence="8">
    <location>
        <begin position="241"/>
        <end position="328"/>
    </location>
</feature>
<dbReference type="Pfam" id="PF00254">
    <property type="entry name" value="FKBP_C"/>
    <property type="match status" value="1"/>
</dbReference>
<dbReference type="InterPro" id="IPR000774">
    <property type="entry name" value="PPIase_FKBP_N"/>
</dbReference>
<feature type="chain" id="PRO_5033031150" description="peptidylprolyl isomerase" evidence="7">
    <location>
        <begin position="36"/>
        <end position="329"/>
    </location>
</feature>
<gene>
    <name evidence="9" type="ORF">INQ41_07935</name>
</gene>
<organism evidence="9 10">
    <name type="scientific">Novilysobacter ciconiae</name>
    <dbReference type="NCBI Taxonomy" id="2781022"/>
    <lineage>
        <taxon>Bacteria</taxon>
        <taxon>Pseudomonadati</taxon>
        <taxon>Pseudomonadota</taxon>
        <taxon>Gammaproteobacteria</taxon>
        <taxon>Lysobacterales</taxon>
        <taxon>Lysobacteraceae</taxon>
        <taxon>Novilysobacter</taxon>
    </lineage>
</organism>
<dbReference type="GO" id="GO:0003755">
    <property type="term" value="F:peptidyl-prolyl cis-trans isomerase activity"/>
    <property type="evidence" value="ECO:0007669"/>
    <property type="project" value="UniProtKB-KW"/>
</dbReference>
<dbReference type="AlphaFoldDB" id="A0A7S6UE62"/>
<dbReference type="Pfam" id="PF01346">
    <property type="entry name" value="FKBP_N"/>
    <property type="match status" value="2"/>
</dbReference>
<dbReference type="EMBL" id="CP063656">
    <property type="protein sequence ID" value="QOW18639.1"/>
    <property type="molecule type" value="Genomic_DNA"/>
</dbReference>